<dbReference type="RefSeq" id="WP_003961522.1">
    <property type="nucleotide sequence ID" value="NZ_CM000913.1"/>
</dbReference>
<protein>
    <submittedName>
        <fullName evidence="2">Secreted protein</fullName>
    </submittedName>
</protein>
<feature type="region of interest" description="Disordered" evidence="1">
    <location>
        <begin position="33"/>
        <end position="57"/>
    </location>
</feature>
<dbReference type="Proteomes" id="UP000002357">
    <property type="component" value="Chromosome"/>
</dbReference>
<dbReference type="InterPro" id="IPR005490">
    <property type="entry name" value="LD_TPept_cat_dom"/>
</dbReference>
<gene>
    <name evidence="2" type="ORF">SCLAV_3681</name>
</gene>
<dbReference type="GeneID" id="93729812"/>
<dbReference type="AlphaFoldDB" id="E2Q2G5"/>
<dbReference type="KEGG" id="sclf:BB341_10275"/>
<keyword evidence="3" id="KW-1185">Reference proteome</keyword>
<evidence type="ECO:0000256" key="1">
    <source>
        <dbReference type="SAM" id="MobiDB-lite"/>
    </source>
</evidence>
<dbReference type="CDD" id="cd16913">
    <property type="entry name" value="YkuD_like"/>
    <property type="match status" value="1"/>
</dbReference>
<dbReference type="eggNOG" id="COG1376">
    <property type="taxonomic scope" value="Bacteria"/>
</dbReference>
<organism evidence="2 3">
    <name type="scientific">Streptomyces clavuligerus</name>
    <dbReference type="NCBI Taxonomy" id="1901"/>
    <lineage>
        <taxon>Bacteria</taxon>
        <taxon>Bacillati</taxon>
        <taxon>Actinomycetota</taxon>
        <taxon>Actinomycetes</taxon>
        <taxon>Kitasatosporales</taxon>
        <taxon>Streptomycetaceae</taxon>
        <taxon>Streptomyces</taxon>
    </lineage>
</organism>
<name>E2Q2G5_STRCL</name>
<dbReference type="OrthoDB" id="5242394at2"/>
<proteinExistence type="predicted"/>
<dbReference type="GO" id="GO:0016740">
    <property type="term" value="F:transferase activity"/>
    <property type="evidence" value="ECO:0007669"/>
    <property type="project" value="InterPro"/>
</dbReference>
<sequence length="173" mass="18151">MVAGLTAAALTGVCFLGYRAAAGAPAAEKARADAAAEERQRLKPRGPQGLPAESGSGTRVVYDLSERRIWLVNGDRKVARSFAVMPSTVHPRPGSYSVTSRSGQVTGSDGVAIEHVVRFAHLGDVVIGFSAAVNGSMAEPDPDRKTGGVRMMRSDGDVMWRFATVGSKVIVVP</sequence>
<reference evidence="2 3" key="1">
    <citation type="journal article" date="2010" name="Genome Biol. Evol.">
        <title>The sequence of a 1.8-mb bacterial linear plasmid reveals a rich evolutionary reservoir of secondary metabolic pathways.</title>
        <authorList>
            <person name="Medema M.H."/>
            <person name="Trefzer A."/>
            <person name="Kovalchuk A."/>
            <person name="van den Berg M."/>
            <person name="Mueller U."/>
            <person name="Heijne W."/>
            <person name="Wu L."/>
            <person name="Alam M.T."/>
            <person name="Ronning C.M."/>
            <person name="Nierman W.C."/>
            <person name="Bovenberg R.A.L."/>
            <person name="Breitling R."/>
            <person name="Takano E."/>
        </authorList>
    </citation>
    <scope>NUCLEOTIDE SEQUENCE [LARGE SCALE GENOMIC DNA]</scope>
    <source>
        <strain evidence="3">ATCC 27064 / DSM 738 / JCM 4710 / NBRC 13307 / NCIMB 12785 / NRRL 3585 / VKM Ac-602</strain>
    </source>
</reference>
<dbReference type="EMBL" id="CM000913">
    <property type="protein sequence ID" value="EFG08753.1"/>
    <property type="molecule type" value="Genomic_DNA"/>
</dbReference>
<evidence type="ECO:0000313" key="2">
    <source>
        <dbReference type="EMBL" id="EFG08753.1"/>
    </source>
</evidence>
<dbReference type="STRING" id="1901.BB341_10275"/>
<evidence type="ECO:0000313" key="3">
    <source>
        <dbReference type="Proteomes" id="UP000002357"/>
    </source>
</evidence>
<accession>E2Q2G5</accession>